<evidence type="ECO:0000313" key="3">
    <source>
        <dbReference type="Proteomes" id="UP000247476"/>
    </source>
</evidence>
<evidence type="ECO:0000256" key="1">
    <source>
        <dbReference type="SAM" id="Coils"/>
    </source>
</evidence>
<name>A0A2V5JVR8_9BACL</name>
<keyword evidence="1" id="KW-0175">Coiled coil</keyword>
<sequence>MTLLSEIESLKRQLSKLADRHGDLTHNCVVRLSQLLDRKLNEYERLRRENRSEAGVR</sequence>
<dbReference type="Proteomes" id="UP000247476">
    <property type="component" value="Unassembled WGS sequence"/>
</dbReference>
<reference evidence="2 3" key="1">
    <citation type="submission" date="2018-05" db="EMBL/GenBank/DDBJ databases">
        <title>Paenibacillus flagellatus sp. nov., isolated from selenium mineral soil.</title>
        <authorList>
            <person name="Dai X."/>
        </authorList>
    </citation>
    <scope>NUCLEOTIDE SEQUENCE [LARGE SCALE GENOMIC DNA]</scope>
    <source>
        <strain evidence="2 3">DXL2</strain>
    </source>
</reference>
<dbReference type="Pfam" id="PF09388">
    <property type="entry name" value="SpoOE-like"/>
    <property type="match status" value="1"/>
</dbReference>
<organism evidence="2 3">
    <name type="scientific">Paenibacillus flagellatus</name>
    <dbReference type="NCBI Taxonomy" id="2211139"/>
    <lineage>
        <taxon>Bacteria</taxon>
        <taxon>Bacillati</taxon>
        <taxon>Bacillota</taxon>
        <taxon>Bacilli</taxon>
        <taxon>Bacillales</taxon>
        <taxon>Paenibacillaceae</taxon>
        <taxon>Paenibacillus</taxon>
    </lineage>
</organism>
<dbReference type="GO" id="GO:0043937">
    <property type="term" value="P:regulation of sporulation"/>
    <property type="evidence" value="ECO:0007669"/>
    <property type="project" value="InterPro"/>
</dbReference>
<accession>A0A2V5JVR8</accession>
<evidence type="ECO:0000313" key="2">
    <source>
        <dbReference type="EMBL" id="PYI50718.1"/>
    </source>
</evidence>
<dbReference type="GO" id="GO:0046983">
    <property type="term" value="F:protein dimerization activity"/>
    <property type="evidence" value="ECO:0007669"/>
    <property type="project" value="InterPro"/>
</dbReference>
<keyword evidence="3" id="KW-1185">Reference proteome</keyword>
<protein>
    <submittedName>
        <fullName evidence="2">Aspartyl-phosphate phosphatase Spo0E family protein</fullName>
    </submittedName>
</protein>
<dbReference type="InterPro" id="IPR036638">
    <property type="entry name" value="HLH_DNA-bd_sf"/>
</dbReference>
<feature type="coiled-coil region" evidence="1">
    <location>
        <begin position="7"/>
        <end position="49"/>
    </location>
</feature>
<dbReference type="InterPro" id="IPR018540">
    <property type="entry name" value="Spo0E-like"/>
</dbReference>
<dbReference type="RefSeq" id="WP_110843462.1">
    <property type="nucleotide sequence ID" value="NZ_QJVJ01000017.1"/>
</dbReference>
<dbReference type="OrthoDB" id="2642118at2"/>
<proteinExistence type="predicted"/>
<gene>
    <name evidence="2" type="ORF">DLM86_28540</name>
</gene>
<dbReference type="Gene3D" id="4.10.280.10">
    <property type="entry name" value="Helix-loop-helix DNA-binding domain"/>
    <property type="match status" value="1"/>
</dbReference>
<comment type="caution">
    <text evidence="2">The sequence shown here is derived from an EMBL/GenBank/DDBJ whole genome shotgun (WGS) entry which is preliminary data.</text>
</comment>
<dbReference type="AlphaFoldDB" id="A0A2V5JVR8"/>
<dbReference type="InterPro" id="IPR037208">
    <property type="entry name" value="Spo0E-like_sf"/>
</dbReference>
<dbReference type="EMBL" id="QJVJ01000017">
    <property type="protein sequence ID" value="PYI50718.1"/>
    <property type="molecule type" value="Genomic_DNA"/>
</dbReference>
<dbReference type="SUPFAM" id="SSF140500">
    <property type="entry name" value="BAS1536-like"/>
    <property type="match status" value="1"/>
</dbReference>